<accession>A0ABX9Q915</accession>
<organism evidence="2 3">
    <name type="scientific">Corallococcus praedator</name>
    <dbReference type="NCBI Taxonomy" id="2316724"/>
    <lineage>
        <taxon>Bacteria</taxon>
        <taxon>Pseudomonadati</taxon>
        <taxon>Myxococcota</taxon>
        <taxon>Myxococcia</taxon>
        <taxon>Myxococcales</taxon>
        <taxon>Cystobacterineae</taxon>
        <taxon>Myxococcaceae</taxon>
        <taxon>Corallococcus</taxon>
    </lineage>
</organism>
<comment type="caution">
    <text evidence="2">The sequence shown here is derived from an EMBL/GenBank/DDBJ whole genome shotgun (WGS) entry which is preliminary data.</text>
</comment>
<protein>
    <submittedName>
        <fullName evidence="2">Uncharacterized protein</fullName>
    </submittedName>
</protein>
<evidence type="ECO:0000313" key="2">
    <source>
        <dbReference type="EMBL" id="RKH95974.1"/>
    </source>
</evidence>
<proteinExistence type="predicted"/>
<keyword evidence="3" id="KW-1185">Reference proteome</keyword>
<dbReference type="Proteomes" id="UP000278907">
    <property type="component" value="Unassembled WGS sequence"/>
</dbReference>
<dbReference type="EMBL" id="RAWI01000336">
    <property type="protein sequence ID" value="RKH95974.1"/>
    <property type="molecule type" value="Genomic_DNA"/>
</dbReference>
<evidence type="ECO:0000256" key="1">
    <source>
        <dbReference type="SAM" id="MobiDB-lite"/>
    </source>
</evidence>
<feature type="region of interest" description="Disordered" evidence="1">
    <location>
        <begin position="51"/>
        <end position="110"/>
    </location>
</feature>
<gene>
    <name evidence="2" type="ORF">D7Y13_31420</name>
</gene>
<evidence type="ECO:0000313" key="3">
    <source>
        <dbReference type="Proteomes" id="UP000278907"/>
    </source>
</evidence>
<sequence length="715" mass="77831">MCADSLSRAWGLLCMVLLFTTGCVTLSSRPGPDAWASGPRPAQVLRHTAGGIADAAPSSLDPGAAERLGRRRGPKREQGSIVGEASPNETVSEEAFTCGGQERPSGWPHLSSSQEVLAPFLACGSPAEFVAMQQRVDMPRLVESLKDWDAVRLGALGPLDAEASKVLNHKRAGFLVTATEKYGVPLTEVFALFIVHSAFDDELREVLQGLARDKQLGETLGSMPTVREELQRRGLRLSDFPDRTEQAGDVLRGLGRVGRDALVTIPVFAGPLYTEFSAKRGHMPPPYQEALDAVERALMAERFAPGSIALGSFDHLTFGVPMGFFHLAAGTGQGAQALAQGKYEQATRELAPAALLVALYAKGTGTRLLPDALTAEGLKRVMGRLQSQLGVDAARDLFRYLQAGRENALFAAQSGEAGLLALYEAKGRAAKAQVLLAEANRERPGPTAGRSGGAKDASTLAARVHEAAGFEREAVEARWVQWEQEAPGRRLTTDVRELEKHRPSLEAPQPGAEGHSRWGEYVVYFEGRVAALKQGTESRGPSTWRDYHRLRGSFAKGMEFERAMVVKLRRDAALSRAQRKWLQGFNQPRIETHVGVAKADLRFADVLVIEAEPPAGQPPRVETFSFKSRDLQALKGAGLEAQLKADASAALRYYGETLSIRRRTLQSEVDGVQTQVQRVRLIYEGGAVYVEQFNKLNAAAKRVRMHVKEVEISFE</sequence>
<name>A0ABX9Q915_9BACT</name>
<reference evidence="2 3" key="1">
    <citation type="submission" date="2018-09" db="EMBL/GenBank/DDBJ databases">
        <authorList>
            <person name="Livingstone P.G."/>
            <person name="Whitworth D.E."/>
        </authorList>
    </citation>
    <scope>NUCLEOTIDE SEQUENCE [LARGE SCALE GENOMIC DNA]</scope>
    <source>
        <strain evidence="2 3">CA031B</strain>
    </source>
</reference>